<feature type="domain" description="Tetrahydrofolate dehydrogenase/cyclohydrolase catalytic" evidence="1">
    <location>
        <begin position="71"/>
        <end position="109"/>
    </location>
</feature>
<dbReference type="SUPFAM" id="SSF53223">
    <property type="entry name" value="Aminoacid dehydrogenase-like, N-terminal domain"/>
    <property type="match status" value="1"/>
</dbReference>
<dbReference type="InterPro" id="IPR020630">
    <property type="entry name" value="THF_DH/CycHdrlase_cat_dom"/>
</dbReference>
<evidence type="ECO:0000313" key="2">
    <source>
        <dbReference type="EMBL" id="KAK4751674.1"/>
    </source>
</evidence>
<keyword evidence="3" id="KW-1185">Reference proteome</keyword>
<dbReference type="Proteomes" id="UP001345219">
    <property type="component" value="Chromosome 16"/>
</dbReference>
<dbReference type="AlphaFoldDB" id="A0AAN7JQU4"/>
<protein>
    <recommendedName>
        <fullName evidence="1">Tetrahydrofolate dehydrogenase/cyclohydrolase catalytic domain-containing protein</fullName>
    </recommendedName>
</protein>
<dbReference type="Pfam" id="PF00763">
    <property type="entry name" value="THF_DHG_CYH"/>
    <property type="match status" value="1"/>
</dbReference>
<dbReference type="GO" id="GO:0004488">
    <property type="term" value="F:methylenetetrahydrofolate dehydrogenase (NADP+) activity"/>
    <property type="evidence" value="ECO:0007669"/>
    <property type="project" value="InterPro"/>
</dbReference>
<gene>
    <name evidence="2" type="ORF">SAY87_020472</name>
</gene>
<sequence>MASAFLGDCSTSSTARLLHLQFCSASLLPLHRLGPLSLPRTMGFSRTPIPLRALSAASASTSPKPSATAGTFAADSTEEEVLKSISEFNSDPNEHGILVQLPLPPVVRKQIV</sequence>
<reference evidence="2 3" key="1">
    <citation type="journal article" date="2023" name="Hortic Res">
        <title>Pangenome of water caltrop reveals structural variations and asymmetric subgenome divergence after allopolyploidization.</title>
        <authorList>
            <person name="Zhang X."/>
            <person name="Chen Y."/>
            <person name="Wang L."/>
            <person name="Yuan Y."/>
            <person name="Fang M."/>
            <person name="Shi L."/>
            <person name="Lu R."/>
            <person name="Comes H.P."/>
            <person name="Ma Y."/>
            <person name="Chen Y."/>
            <person name="Huang G."/>
            <person name="Zhou Y."/>
            <person name="Zheng Z."/>
            <person name="Qiu Y."/>
        </authorList>
    </citation>
    <scope>NUCLEOTIDE SEQUENCE [LARGE SCALE GENOMIC DNA]</scope>
    <source>
        <tissue evidence="2">Roots</tissue>
    </source>
</reference>
<evidence type="ECO:0000259" key="1">
    <source>
        <dbReference type="Pfam" id="PF00763"/>
    </source>
</evidence>
<dbReference type="Gene3D" id="3.40.50.10860">
    <property type="entry name" value="Leucine Dehydrogenase, chain A, domain 1"/>
    <property type="match status" value="1"/>
</dbReference>
<organism evidence="2 3">
    <name type="scientific">Trapa incisa</name>
    <dbReference type="NCBI Taxonomy" id="236973"/>
    <lineage>
        <taxon>Eukaryota</taxon>
        <taxon>Viridiplantae</taxon>
        <taxon>Streptophyta</taxon>
        <taxon>Embryophyta</taxon>
        <taxon>Tracheophyta</taxon>
        <taxon>Spermatophyta</taxon>
        <taxon>Magnoliopsida</taxon>
        <taxon>eudicotyledons</taxon>
        <taxon>Gunneridae</taxon>
        <taxon>Pentapetalae</taxon>
        <taxon>rosids</taxon>
        <taxon>malvids</taxon>
        <taxon>Myrtales</taxon>
        <taxon>Lythraceae</taxon>
        <taxon>Trapa</taxon>
    </lineage>
</organism>
<evidence type="ECO:0000313" key="3">
    <source>
        <dbReference type="Proteomes" id="UP001345219"/>
    </source>
</evidence>
<name>A0AAN7JQU4_9MYRT</name>
<accession>A0AAN7JQU4</accession>
<comment type="caution">
    <text evidence="2">The sequence shown here is derived from an EMBL/GenBank/DDBJ whole genome shotgun (WGS) entry which is preliminary data.</text>
</comment>
<dbReference type="EMBL" id="JAXIOK010000016">
    <property type="protein sequence ID" value="KAK4751674.1"/>
    <property type="molecule type" value="Genomic_DNA"/>
</dbReference>
<dbReference type="InterPro" id="IPR046346">
    <property type="entry name" value="Aminoacid_DH-like_N_sf"/>
</dbReference>
<proteinExistence type="predicted"/>